<comment type="caution">
    <text evidence="3">The sequence shown here is derived from an EMBL/GenBank/DDBJ whole genome shotgun (WGS) entry which is preliminary data.</text>
</comment>
<protein>
    <submittedName>
        <fullName evidence="3">Lipopolysaccharide biosynthesis protein-like protein</fullName>
    </submittedName>
</protein>
<accession>A0A9N8E3U0</accession>
<dbReference type="OrthoDB" id="39076at2759"/>
<proteinExistence type="predicted"/>
<dbReference type="InterPro" id="IPR032719">
    <property type="entry name" value="WbsX"/>
</dbReference>
<sequence>MRTRVKGGRSSKSATSKKGRLFPLFQWCILAYVLVVGYLLGGPVISKHLGILSASSQPFNHTPLAERKLETVSTTGTQQQNDKTLQMKQSTSSAAGGGAAGSSTQEEPQEHQPQEILQKDDSNNFLPRVLAFVFPQFHRDKINDRLWGEGFTDWDNLRNAPKTNREGFAIPRPTELGYYDYSQSEPRRKQGELVKEYGLDGLIFHHYWFYDPKHPGPTLEAPLEAMLKDGYPDVPFALHWCASKWVNTWSGNVRPDFVFDEPNVLQKQYFPTNQTDEAITQHYQWLRQFFHHPNYIKVDDGKPLFMLYQKKPGSFPVLKRLKELARQDGFPGLYLTVGLTMPHTHLQPISNPNQYKPPPQKWSTVARENFDRPVAYPNPSGWNQYRTMEVPQWCHQKETYTRVPDIAGIVSSFDNTPRRNYQDAVLWSNDQPAKVVERFQQSLYGSLYYEACCFPGELERRLETRRDQDDRFIIINAMNEWAEGMALEPSDVFGRSFLEAIREAKKRVRESQCGVDILPQFAAKVK</sequence>
<feature type="compositionally biased region" description="Polar residues" evidence="1">
    <location>
        <begin position="71"/>
        <end position="91"/>
    </location>
</feature>
<reference evidence="3" key="1">
    <citation type="submission" date="2020-06" db="EMBL/GenBank/DDBJ databases">
        <authorList>
            <consortium name="Plant Systems Biology data submission"/>
        </authorList>
    </citation>
    <scope>NUCLEOTIDE SEQUENCE</scope>
    <source>
        <strain evidence="3">D6</strain>
    </source>
</reference>
<feature type="transmembrane region" description="Helical" evidence="2">
    <location>
        <begin position="21"/>
        <end position="41"/>
    </location>
</feature>
<name>A0A9N8E3U0_9STRA</name>
<keyword evidence="4" id="KW-1185">Reference proteome</keyword>
<dbReference type="Gene3D" id="3.20.20.80">
    <property type="entry name" value="Glycosidases"/>
    <property type="match status" value="1"/>
</dbReference>
<evidence type="ECO:0000313" key="3">
    <source>
        <dbReference type="EMBL" id="CAB9514087.1"/>
    </source>
</evidence>
<dbReference type="EMBL" id="CAICTM010000630">
    <property type="protein sequence ID" value="CAB9514087.1"/>
    <property type="molecule type" value="Genomic_DNA"/>
</dbReference>
<keyword evidence="2" id="KW-0472">Membrane</keyword>
<dbReference type="Pfam" id="PF14307">
    <property type="entry name" value="Glyco_tran_WbsX"/>
    <property type="match status" value="1"/>
</dbReference>
<evidence type="ECO:0000256" key="1">
    <source>
        <dbReference type="SAM" id="MobiDB-lite"/>
    </source>
</evidence>
<dbReference type="PANTHER" id="PTHR41244:SF1">
    <property type="entry name" value="GLYCOSYLTRANSFERASE"/>
    <property type="match status" value="1"/>
</dbReference>
<dbReference type="PANTHER" id="PTHR41244">
    <property type="entry name" value="RHAMNAN SYNTHESIS F"/>
    <property type="match status" value="1"/>
</dbReference>
<keyword evidence="2" id="KW-1133">Transmembrane helix</keyword>
<evidence type="ECO:0000256" key="2">
    <source>
        <dbReference type="SAM" id="Phobius"/>
    </source>
</evidence>
<evidence type="ECO:0000313" key="4">
    <source>
        <dbReference type="Proteomes" id="UP001153069"/>
    </source>
</evidence>
<dbReference type="AlphaFoldDB" id="A0A9N8E3U0"/>
<feature type="region of interest" description="Disordered" evidence="1">
    <location>
        <begin position="64"/>
        <end position="114"/>
    </location>
</feature>
<organism evidence="3 4">
    <name type="scientific">Seminavis robusta</name>
    <dbReference type="NCBI Taxonomy" id="568900"/>
    <lineage>
        <taxon>Eukaryota</taxon>
        <taxon>Sar</taxon>
        <taxon>Stramenopiles</taxon>
        <taxon>Ochrophyta</taxon>
        <taxon>Bacillariophyta</taxon>
        <taxon>Bacillariophyceae</taxon>
        <taxon>Bacillariophycidae</taxon>
        <taxon>Naviculales</taxon>
        <taxon>Naviculaceae</taxon>
        <taxon>Seminavis</taxon>
    </lineage>
</organism>
<keyword evidence="2" id="KW-0812">Transmembrane</keyword>
<dbReference type="Proteomes" id="UP001153069">
    <property type="component" value="Unassembled WGS sequence"/>
</dbReference>
<gene>
    <name evidence="3" type="ORF">SEMRO_631_G178490.1</name>
</gene>